<dbReference type="EMBL" id="CP046455">
    <property type="protein sequence ID" value="QGU06050.1"/>
    <property type="molecule type" value="Genomic_DNA"/>
</dbReference>
<dbReference type="Gene3D" id="3.90.550.10">
    <property type="entry name" value="Spore Coat Polysaccharide Biosynthesis Protein SpsA, Chain A"/>
    <property type="match status" value="1"/>
</dbReference>
<dbReference type="AlphaFoldDB" id="A0A6B8W7X2"/>
<keyword evidence="12" id="KW-1185">Reference proteome</keyword>
<dbReference type="PANTHER" id="PTHR43646:SF2">
    <property type="entry name" value="GLYCOSYLTRANSFERASE 2-LIKE DOMAIN-CONTAINING PROTEIN"/>
    <property type="match status" value="1"/>
</dbReference>
<evidence type="ECO:0000313" key="12">
    <source>
        <dbReference type="Proteomes" id="UP000424462"/>
    </source>
</evidence>
<evidence type="ECO:0000256" key="5">
    <source>
        <dbReference type="ARBA" id="ARBA00023136"/>
    </source>
</evidence>
<comment type="function">
    <text evidence="6">Catalyzes the glycosylation of 4,4'-diaponeurosporenoate, i.e. the esterification of glucose at the C1'' position with the carboxyl group of 4,4'-diaponeurosporenic acid, to form glycosyl-4,4'-diaponeurosporenoate. This is a step in the biosynthesis of staphyloxanthin, an orange pigment present in most staphylococci strains.</text>
</comment>
<evidence type="ECO:0000256" key="6">
    <source>
        <dbReference type="ARBA" id="ARBA00037281"/>
    </source>
</evidence>
<dbReference type="SUPFAM" id="SSF53448">
    <property type="entry name" value="Nucleotide-diphospho-sugar transferases"/>
    <property type="match status" value="1"/>
</dbReference>
<dbReference type="RefSeq" id="WP_156229661.1">
    <property type="nucleotide sequence ID" value="NZ_CP046455.1"/>
</dbReference>
<comment type="subcellular location">
    <subcellularLocation>
        <location evidence="1">Cell membrane</location>
    </subcellularLocation>
</comment>
<dbReference type="Proteomes" id="UP000424462">
    <property type="component" value="Chromosome"/>
</dbReference>
<comment type="similarity">
    <text evidence="8">Belongs to the glycosyltransferase 2 family. CrtQ subfamily.</text>
</comment>
<accession>A0A6B8W7X2</accession>
<dbReference type="KEGG" id="cok:COCCU_00410"/>
<evidence type="ECO:0000256" key="3">
    <source>
        <dbReference type="ARBA" id="ARBA00022676"/>
    </source>
</evidence>
<name>A0A6B8W7X2_9CORY</name>
<evidence type="ECO:0000256" key="2">
    <source>
        <dbReference type="ARBA" id="ARBA00022475"/>
    </source>
</evidence>
<organism evidence="11 12">
    <name type="scientific">Corynebacterium occultum</name>
    <dbReference type="NCBI Taxonomy" id="2675219"/>
    <lineage>
        <taxon>Bacteria</taxon>
        <taxon>Bacillati</taxon>
        <taxon>Actinomycetota</taxon>
        <taxon>Actinomycetes</taxon>
        <taxon>Mycobacteriales</taxon>
        <taxon>Corynebacteriaceae</taxon>
        <taxon>Corynebacterium</taxon>
    </lineage>
</organism>
<evidence type="ECO:0000259" key="10">
    <source>
        <dbReference type="Pfam" id="PF00535"/>
    </source>
</evidence>
<proteinExistence type="inferred from homology"/>
<keyword evidence="3 11" id="KW-0328">Glycosyltransferase</keyword>
<keyword evidence="5" id="KW-0472">Membrane</keyword>
<dbReference type="InterPro" id="IPR001173">
    <property type="entry name" value="Glyco_trans_2-like"/>
</dbReference>
<comment type="pathway">
    <text evidence="7">Carotenoid biosynthesis; staphyloxanthin biosynthesis; staphyloxanthin from farnesyl diphosphate: step 4/5.</text>
</comment>
<evidence type="ECO:0000256" key="1">
    <source>
        <dbReference type="ARBA" id="ARBA00004236"/>
    </source>
</evidence>
<dbReference type="InterPro" id="IPR029044">
    <property type="entry name" value="Nucleotide-diphossugar_trans"/>
</dbReference>
<dbReference type="GO" id="GO:0005886">
    <property type="term" value="C:plasma membrane"/>
    <property type="evidence" value="ECO:0007669"/>
    <property type="project" value="UniProtKB-SubCell"/>
</dbReference>
<keyword evidence="4 11" id="KW-0808">Transferase</keyword>
<gene>
    <name evidence="11" type="primary">arnC</name>
    <name evidence="11" type="ORF">COCCU_00410</name>
</gene>
<protein>
    <recommendedName>
        <fullName evidence="9">4,4'-diaponeurosporenoate glycosyltransferase</fullName>
    </recommendedName>
</protein>
<evidence type="ECO:0000256" key="4">
    <source>
        <dbReference type="ARBA" id="ARBA00022679"/>
    </source>
</evidence>
<evidence type="ECO:0000256" key="9">
    <source>
        <dbReference type="ARBA" id="ARBA00040345"/>
    </source>
</evidence>
<evidence type="ECO:0000256" key="8">
    <source>
        <dbReference type="ARBA" id="ARBA00038120"/>
    </source>
</evidence>
<keyword evidence="2" id="KW-1003">Cell membrane</keyword>
<dbReference type="PANTHER" id="PTHR43646">
    <property type="entry name" value="GLYCOSYLTRANSFERASE"/>
    <property type="match status" value="1"/>
</dbReference>
<evidence type="ECO:0000313" key="11">
    <source>
        <dbReference type="EMBL" id="QGU06050.1"/>
    </source>
</evidence>
<sequence>MRTSIVIPVWNDALILDVCLKKIAAQDTFPEEVIIVDNGSEDNLAEVVRLYPELNMKILKEPRKGIPFAVVAGYDAAAGEMILRCDADSRVPPDWITRHHRTLTQAGPEVVAVSGVPHFGDRSTWWGTLAALGYINLYRGVAGIFLHHPALWGSNMALRRSWWLEVREGVHLSPRVHDDFDLSFRLREGEKILIDRHSVVQVSWRALSSPRRWWRQAVLAWGTIRANR</sequence>
<dbReference type="CDD" id="cd00761">
    <property type="entry name" value="Glyco_tranf_GTA_type"/>
    <property type="match status" value="1"/>
</dbReference>
<evidence type="ECO:0000256" key="7">
    <source>
        <dbReference type="ARBA" id="ARBA00037904"/>
    </source>
</evidence>
<feature type="domain" description="Glycosyltransferase 2-like" evidence="10">
    <location>
        <begin position="4"/>
        <end position="162"/>
    </location>
</feature>
<reference evidence="11 12" key="1">
    <citation type="submission" date="2019-11" db="EMBL/GenBank/DDBJ databases">
        <title>Complete genome sequence of Corynebacterium kalinowskii 1959, a novel Corynebacterium species isolated from soil of a small paddock in Vilsendorf, Germany.</title>
        <authorList>
            <person name="Schaffert L."/>
            <person name="Ruwe M."/>
            <person name="Milse J."/>
            <person name="Hanuschka K."/>
            <person name="Ortseifen V."/>
            <person name="Droste J."/>
            <person name="Brandt D."/>
            <person name="Schlueter L."/>
            <person name="Kutter Y."/>
            <person name="Vinke S."/>
            <person name="Viehoefer P."/>
            <person name="Jacob L."/>
            <person name="Luebke N.-C."/>
            <person name="Schulte-Berndt E."/>
            <person name="Hain C."/>
            <person name="Linder M."/>
            <person name="Schmidt P."/>
            <person name="Wollenschlaeger L."/>
            <person name="Luttermann T."/>
            <person name="Thieme E."/>
            <person name="Hassa J."/>
            <person name="Haak M."/>
            <person name="Wittchen M."/>
            <person name="Mentz A."/>
            <person name="Persicke M."/>
            <person name="Busche T."/>
            <person name="Ruckert C."/>
        </authorList>
    </citation>
    <scope>NUCLEOTIDE SEQUENCE [LARGE SCALE GENOMIC DNA]</scope>
    <source>
        <strain evidence="11 12">2039</strain>
    </source>
</reference>
<dbReference type="Pfam" id="PF00535">
    <property type="entry name" value="Glycos_transf_2"/>
    <property type="match status" value="1"/>
</dbReference>
<dbReference type="GO" id="GO:0016757">
    <property type="term" value="F:glycosyltransferase activity"/>
    <property type="evidence" value="ECO:0007669"/>
    <property type="project" value="UniProtKB-KW"/>
</dbReference>